<dbReference type="SUPFAM" id="SSF109604">
    <property type="entry name" value="HD-domain/PDEase-like"/>
    <property type="match status" value="1"/>
</dbReference>
<sequence length="169" mass="18085">MTTIPPRRAIDAARAFAMAAHGDQRYGSHPYVVHLEAVAAIAAPFGETAQVVAYLHDTVEDTAVSLDEVHAQFGELVAGCVALLTDVPGETRQIRKAMTYAKLAAVDGELELALVVKVADRLANVRACVADAHERLLRVYAGEHAAFKSAAYRSGLCDALWAELDTLLS</sequence>
<comment type="caution">
    <text evidence="2">The sequence shown here is derived from an EMBL/GenBank/DDBJ whole genome shotgun (WGS) entry which is preliminary data.</text>
</comment>
<dbReference type="InterPro" id="IPR003607">
    <property type="entry name" value="HD/PDEase_dom"/>
</dbReference>
<dbReference type="InterPro" id="IPR052194">
    <property type="entry name" value="MESH1"/>
</dbReference>
<name>A0ABU9BPR7_9BURK</name>
<proteinExistence type="predicted"/>
<accession>A0ABU9BPR7</accession>
<feature type="domain" description="HD/PDEase" evidence="1">
    <location>
        <begin position="27"/>
        <end position="134"/>
    </location>
</feature>
<dbReference type="Pfam" id="PF13328">
    <property type="entry name" value="HD_4"/>
    <property type="match status" value="1"/>
</dbReference>
<evidence type="ECO:0000259" key="1">
    <source>
        <dbReference type="SMART" id="SM00471"/>
    </source>
</evidence>
<dbReference type="RefSeq" id="WP_341424888.1">
    <property type="nucleotide sequence ID" value="NZ_JBBUTG010000003.1"/>
</dbReference>
<protein>
    <submittedName>
        <fullName evidence="2">HD domain-containing protein</fullName>
    </submittedName>
</protein>
<dbReference type="PANTHER" id="PTHR46246:SF1">
    <property type="entry name" value="GUANOSINE-3',5'-BIS(DIPHOSPHATE) 3'-PYROPHOSPHOHYDROLASE MESH1"/>
    <property type="match status" value="1"/>
</dbReference>
<evidence type="ECO:0000313" key="3">
    <source>
        <dbReference type="Proteomes" id="UP001371218"/>
    </source>
</evidence>
<dbReference type="SMART" id="SM00471">
    <property type="entry name" value="HDc"/>
    <property type="match status" value="1"/>
</dbReference>
<dbReference type="Proteomes" id="UP001371218">
    <property type="component" value="Unassembled WGS sequence"/>
</dbReference>
<dbReference type="PANTHER" id="PTHR46246">
    <property type="entry name" value="GUANOSINE-3',5'-BIS(DIPHOSPHATE) 3'-PYROPHOSPHOHYDROLASE MESH1"/>
    <property type="match status" value="1"/>
</dbReference>
<gene>
    <name evidence="2" type="ORF">AACH06_06760</name>
</gene>
<keyword evidence="3" id="KW-1185">Reference proteome</keyword>
<reference evidence="2 3" key="1">
    <citation type="submission" date="2024-04" db="EMBL/GenBank/DDBJ databases">
        <title>Novel species of the genus Ideonella isolated from streams.</title>
        <authorList>
            <person name="Lu H."/>
        </authorList>
    </citation>
    <scope>NUCLEOTIDE SEQUENCE [LARGE SCALE GENOMIC DNA]</scope>
    <source>
        <strain evidence="2 3">DXS29W</strain>
    </source>
</reference>
<dbReference type="Gene3D" id="1.10.3210.10">
    <property type="entry name" value="Hypothetical protein af1432"/>
    <property type="match status" value="1"/>
</dbReference>
<organism evidence="2 3">
    <name type="scientific">Ideonella lacteola</name>
    <dbReference type="NCBI Taxonomy" id="2984193"/>
    <lineage>
        <taxon>Bacteria</taxon>
        <taxon>Pseudomonadati</taxon>
        <taxon>Pseudomonadota</taxon>
        <taxon>Betaproteobacteria</taxon>
        <taxon>Burkholderiales</taxon>
        <taxon>Sphaerotilaceae</taxon>
        <taxon>Ideonella</taxon>
    </lineage>
</organism>
<evidence type="ECO:0000313" key="2">
    <source>
        <dbReference type="EMBL" id="MEK8030523.1"/>
    </source>
</evidence>
<dbReference type="EMBL" id="JBBUTG010000003">
    <property type="protein sequence ID" value="MEK8030523.1"/>
    <property type="molecule type" value="Genomic_DNA"/>
</dbReference>